<evidence type="ECO:0000313" key="2">
    <source>
        <dbReference type="Proteomes" id="UP000031866"/>
    </source>
</evidence>
<dbReference type="EMBL" id="CP010086">
    <property type="protein sequence ID" value="AJH01436.2"/>
    <property type="molecule type" value="Genomic_DNA"/>
</dbReference>
<accession>A0A0B5QKH9</accession>
<dbReference type="Proteomes" id="UP000031866">
    <property type="component" value="Chromosome"/>
</dbReference>
<evidence type="ECO:0008006" key="3">
    <source>
        <dbReference type="Google" id="ProtNLM"/>
    </source>
</evidence>
<evidence type="ECO:0000313" key="1">
    <source>
        <dbReference type="EMBL" id="AJH01436.2"/>
    </source>
</evidence>
<gene>
    <name evidence="1" type="ORF">LF65_04907</name>
</gene>
<dbReference type="KEGG" id="cbei:LF65_04907"/>
<reference evidence="2" key="1">
    <citation type="submission" date="2014-12" db="EMBL/GenBank/DDBJ databases">
        <title>Genome sequence of Clostridium beijerinckii strain 59B.</title>
        <authorList>
            <person name="Little G.T."/>
            <person name="Minton N.P."/>
        </authorList>
    </citation>
    <scope>NUCLEOTIDE SEQUENCE [LARGE SCALE GENOMIC DNA]</scope>
    <source>
        <strain evidence="2">59B</strain>
    </source>
</reference>
<dbReference type="AlphaFoldDB" id="A0A0B5QKH9"/>
<proteinExistence type="predicted"/>
<dbReference type="Pfam" id="PF14107">
    <property type="entry name" value="DUF4280"/>
    <property type="match status" value="1"/>
</dbReference>
<organism evidence="1 2">
    <name type="scientific">Clostridium beijerinckii</name>
    <name type="common">Clostridium MP</name>
    <dbReference type="NCBI Taxonomy" id="1520"/>
    <lineage>
        <taxon>Bacteria</taxon>
        <taxon>Bacillati</taxon>
        <taxon>Bacillota</taxon>
        <taxon>Clostridia</taxon>
        <taxon>Eubacteriales</taxon>
        <taxon>Clostridiaceae</taxon>
        <taxon>Clostridium</taxon>
    </lineage>
</organism>
<protein>
    <recommendedName>
        <fullName evidence="3">DUF4280 domain-containing protein</fullName>
    </recommendedName>
</protein>
<name>A0A0B5QKH9_CLOBE</name>
<dbReference type="STRING" id="1520.LF65_04907"/>
<dbReference type="RefSeq" id="WP_041899861.1">
    <property type="nucleotide sequence ID" value="NZ_CP010086.2"/>
</dbReference>
<dbReference type="OrthoDB" id="2733241at2"/>
<sequence>MRLEIGTAYVVRGAMMACNMGTETKRINLPVSHGTYSKGNPIMTENDNVIGTNISDFGICRGNCPSNDSNEKTKRCQVMILNKWMNTKEDTLIEGAPALTTASILICAYGGIIRFITDGQD</sequence>
<dbReference type="InterPro" id="IPR025460">
    <property type="entry name" value="DUF4280"/>
</dbReference>